<dbReference type="RefSeq" id="WP_136529930.1">
    <property type="nucleotide sequence ID" value="NZ_STGX01000008.1"/>
</dbReference>
<evidence type="ECO:0000256" key="6">
    <source>
        <dbReference type="ARBA" id="ARBA00023136"/>
    </source>
</evidence>
<evidence type="ECO:0000256" key="4">
    <source>
        <dbReference type="ARBA" id="ARBA00022692"/>
    </source>
</evidence>
<reference evidence="10 11" key="1">
    <citation type="journal article" date="2018" name="Int. J. Syst. Evol. Microbiol.">
        <title>Glycomyces paridis sp. nov., isolated from the medicinal plant Paris polyphylla.</title>
        <authorList>
            <person name="Fang X.M."/>
            <person name="Bai J.L."/>
            <person name="Su J."/>
            <person name="Zhao L.L."/>
            <person name="Liu H.Y."/>
            <person name="Ma B.P."/>
            <person name="Zhang Y.Q."/>
            <person name="Yu L.Y."/>
        </authorList>
    </citation>
    <scope>NUCLEOTIDE SEQUENCE [LARGE SCALE GENOMIC DNA]</scope>
    <source>
        <strain evidence="10 11">CPCC 204357</strain>
    </source>
</reference>
<sequence length="250" mass="26712">MRGAENPSEPGPWRLVHVVRRLRPPRGSKAARRLRWTVTGVLALLLAAFVIVWTTPWFQVRRIEVSGTSVLDPAEVEAIGAAELGDPVLGADLGAIAEAVAALAPVKSVDVTRSWPDAVSVAVTEREPYLAVPSGDETFLMVDDEGVVFDEREEAPGSMWRVELADPGPDDLATIETLAVLRSLPAAIADEVEHVESPSPAGITLFLEDGRTLRWGDGSEGEQKAEVADRLLAGGYEHVDVSAPDAPTVS</sequence>
<keyword evidence="5 8" id="KW-1133">Transmembrane helix</keyword>
<organism evidence="10 11">
    <name type="scientific">Glycomyces paridis</name>
    <dbReference type="NCBI Taxonomy" id="2126555"/>
    <lineage>
        <taxon>Bacteria</taxon>
        <taxon>Bacillati</taxon>
        <taxon>Actinomycetota</taxon>
        <taxon>Actinomycetes</taxon>
        <taxon>Glycomycetales</taxon>
        <taxon>Glycomycetaceae</taxon>
        <taxon>Glycomyces</taxon>
    </lineage>
</organism>
<keyword evidence="3" id="KW-0132">Cell division</keyword>
<dbReference type="InterPro" id="IPR034746">
    <property type="entry name" value="POTRA"/>
</dbReference>
<evidence type="ECO:0000259" key="9">
    <source>
        <dbReference type="PROSITE" id="PS51779"/>
    </source>
</evidence>
<name>A0A4S8PIT4_9ACTN</name>
<dbReference type="PANTHER" id="PTHR37820">
    <property type="entry name" value="CELL DIVISION PROTEIN DIVIB"/>
    <property type="match status" value="1"/>
</dbReference>
<keyword evidence="2" id="KW-1003">Cell membrane</keyword>
<evidence type="ECO:0000256" key="5">
    <source>
        <dbReference type="ARBA" id="ARBA00022989"/>
    </source>
</evidence>
<dbReference type="Pfam" id="PF08478">
    <property type="entry name" value="POTRA_1"/>
    <property type="match status" value="1"/>
</dbReference>
<evidence type="ECO:0000256" key="1">
    <source>
        <dbReference type="ARBA" id="ARBA00004370"/>
    </source>
</evidence>
<comment type="caution">
    <text evidence="10">The sequence shown here is derived from an EMBL/GenBank/DDBJ whole genome shotgun (WGS) entry which is preliminary data.</text>
</comment>
<keyword evidence="11" id="KW-1185">Reference proteome</keyword>
<proteinExistence type="predicted"/>
<dbReference type="EMBL" id="STGX01000008">
    <property type="protein sequence ID" value="THV28319.1"/>
    <property type="molecule type" value="Genomic_DNA"/>
</dbReference>
<dbReference type="PROSITE" id="PS51779">
    <property type="entry name" value="POTRA"/>
    <property type="match status" value="1"/>
</dbReference>
<keyword evidence="6 8" id="KW-0472">Membrane</keyword>
<dbReference type="OrthoDB" id="9790760at2"/>
<keyword evidence="4 8" id="KW-0812">Transmembrane</keyword>
<evidence type="ECO:0000313" key="10">
    <source>
        <dbReference type="EMBL" id="THV28319.1"/>
    </source>
</evidence>
<dbReference type="InterPro" id="IPR005548">
    <property type="entry name" value="Cell_div_FtsQ/DivIB_C"/>
</dbReference>
<evidence type="ECO:0000256" key="8">
    <source>
        <dbReference type="SAM" id="Phobius"/>
    </source>
</evidence>
<dbReference type="Pfam" id="PF03799">
    <property type="entry name" value="FtsQ_DivIB_C"/>
    <property type="match status" value="1"/>
</dbReference>
<evidence type="ECO:0000256" key="2">
    <source>
        <dbReference type="ARBA" id="ARBA00022475"/>
    </source>
</evidence>
<dbReference type="PANTHER" id="PTHR37820:SF1">
    <property type="entry name" value="CELL DIVISION PROTEIN FTSQ"/>
    <property type="match status" value="1"/>
</dbReference>
<evidence type="ECO:0000313" key="11">
    <source>
        <dbReference type="Proteomes" id="UP000305792"/>
    </source>
</evidence>
<dbReference type="GO" id="GO:0005886">
    <property type="term" value="C:plasma membrane"/>
    <property type="evidence" value="ECO:0007669"/>
    <property type="project" value="TreeGrafter"/>
</dbReference>
<keyword evidence="7" id="KW-0131">Cell cycle</keyword>
<evidence type="ECO:0000256" key="7">
    <source>
        <dbReference type="ARBA" id="ARBA00023306"/>
    </source>
</evidence>
<comment type="subcellular location">
    <subcellularLocation>
        <location evidence="1">Membrane</location>
    </subcellularLocation>
</comment>
<protein>
    <submittedName>
        <fullName evidence="10">FtsQ-type POTRA domain-containing protein</fullName>
    </submittedName>
</protein>
<dbReference type="Gene3D" id="3.10.20.310">
    <property type="entry name" value="membrane protein fhac"/>
    <property type="match status" value="1"/>
</dbReference>
<evidence type="ECO:0000256" key="3">
    <source>
        <dbReference type="ARBA" id="ARBA00022618"/>
    </source>
</evidence>
<feature type="transmembrane region" description="Helical" evidence="8">
    <location>
        <begin position="36"/>
        <end position="58"/>
    </location>
</feature>
<dbReference type="Proteomes" id="UP000305792">
    <property type="component" value="Unassembled WGS sequence"/>
</dbReference>
<dbReference type="AlphaFoldDB" id="A0A4S8PIT4"/>
<feature type="domain" description="POTRA" evidence="9">
    <location>
        <begin position="58"/>
        <end position="126"/>
    </location>
</feature>
<dbReference type="GO" id="GO:0051301">
    <property type="term" value="P:cell division"/>
    <property type="evidence" value="ECO:0007669"/>
    <property type="project" value="UniProtKB-KW"/>
</dbReference>
<gene>
    <name evidence="10" type="ORF">E9998_11950</name>
</gene>
<dbReference type="InterPro" id="IPR013685">
    <property type="entry name" value="POTRA_FtsQ_type"/>
</dbReference>
<dbReference type="InterPro" id="IPR050487">
    <property type="entry name" value="FtsQ_DivIB"/>
</dbReference>
<accession>A0A4S8PIT4</accession>